<reference evidence="6" key="1">
    <citation type="submission" date="2016-09" db="EMBL/GenBank/DDBJ databases">
        <authorList>
            <person name="Strepis N."/>
        </authorList>
    </citation>
    <scope>NUCLEOTIDE SEQUENCE [LARGE SCALE GENOMIC DNA]</scope>
</reference>
<evidence type="ECO:0000256" key="1">
    <source>
        <dbReference type="ARBA" id="ARBA00022603"/>
    </source>
</evidence>
<sequence length="212" mass="22559">MSAAGTAHSNRYWNHNAAFHNELVADAARRGGRALDVGCGEGLLMERLAAVCDQVVGIETDPDTASRARARLAGLPGADVRQADVLAPGAADGLGEFDTVTCVAVLHHLPLEVGLERLAALVAPGGRLLIVGLAANASAWDWALSAMSVVPIRIASLLHGERRDVGVPTAPARESLQEIRAASARILPGSRMRRRFYWRYSLVWDRPMGAGQ</sequence>
<dbReference type="PANTHER" id="PTHR43464:SF19">
    <property type="entry name" value="UBIQUINONE BIOSYNTHESIS O-METHYLTRANSFERASE, MITOCHONDRIAL"/>
    <property type="match status" value="1"/>
</dbReference>
<evidence type="ECO:0000256" key="2">
    <source>
        <dbReference type="ARBA" id="ARBA00022679"/>
    </source>
</evidence>
<evidence type="ECO:0000313" key="5">
    <source>
        <dbReference type="EMBL" id="SHE26547.1"/>
    </source>
</evidence>
<dbReference type="GO" id="GO:0008168">
    <property type="term" value="F:methyltransferase activity"/>
    <property type="evidence" value="ECO:0007669"/>
    <property type="project" value="UniProtKB-KW"/>
</dbReference>
<dbReference type="Proteomes" id="UP000184291">
    <property type="component" value="Unassembled WGS sequence"/>
</dbReference>
<name>A0A1M4S3H4_9ACTO</name>
<keyword evidence="2 5" id="KW-0808">Transferase</keyword>
<dbReference type="RefSeq" id="WP_073333223.1">
    <property type="nucleotide sequence ID" value="NZ_FQTT01000014.1"/>
</dbReference>
<dbReference type="Gene3D" id="3.40.50.150">
    <property type="entry name" value="Vaccinia Virus protein VP39"/>
    <property type="match status" value="1"/>
</dbReference>
<evidence type="ECO:0000256" key="3">
    <source>
        <dbReference type="ARBA" id="ARBA00022691"/>
    </source>
</evidence>
<organism evidence="5 6">
    <name type="scientific">Actinomyces glycerinitolerans</name>
    <dbReference type="NCBI Taxonomy" id="1892869"/>
    <lineage>
        <taxon>Bacteria</taxon>
        <taxon>Bacillati</taxon>
        <taxon>Actinomycetota</taxon>
        <taxon>Actinomycetes</taxon>
        <taxon>Actinomycetales</taxon>
        <taxon>Actinomycetaceae</taxon>
        <taxon>Actinomyces</taxon>
    </lineage>
</organism>
<dbReference type="InterPro" id="IPR029063">
    <property type="entry name" value="SAM-dependent_MTases_sf"/>
</dbReference>
<proteinExistence type="predicted"/>
<keyword evidence="3" id="KW-0949">S-adenosyl-L-methionine</keyword>
<dbReference type="OrthoDB" id="6064711at2"/>
<dbReference type="Pfam" id="PF08242">
    <property type="entry name" value="Methyltransf_12"/>
    <property type="match status" value="1"/>
</dbReference>
<evidence type="ECO:0000313" key="6">
    <source>
        <dbReference type="Proteomes" id="UP000184291"/>
    </source>
</evidence>
<dbReference type="STRING" id="1892869.ACGLYG10_2798"/>
<keyword evidence="1 5" id="KW-0489">Methyltransferase</keyword>
<evidence type="ECO:0000259" key="4">
    <source>
        <dbReference type="Pfam" id="PF08242"/>
    </source>
</evidence>
<dbReference type="PANTHER" id="PTHR43464">
    <property type="entry name" value="METHYLTRANSFERASE"/>
    <property type="match status" value="1"/>
</dbReference>
<dbReference type="AlphaFoldDB" id="A0A1M4S3H4"/>
<dbReference type="EMBL" id="FQTT01000014">
    <property type="protein sequence ID" value="SHE26547.1"/>
    <property type="molecule type" value="Genomic_DNA"/>
</dbReference>
<protein>
    <submittedName>
        <fullName evidence="5">S-adenosyl-l-methionine-dependent methyltransferase</fullName>
    </submittedName>
</protein>
<feature type="domain" description="Methyltransferase type 12" evidence="4">
    <location>
        <begin position="35"/>
        <end position="128"/>
    </location>
</feature>
<dbReference type="InterPro" id="IPR013217">
    <property type="entry name" value="Methyltransf_12"/>
</dbReference>
<accession>A0A1M4S3H4</accession>
<gene>
    <name evidence="5" type="ORF">ACGLYG10_2798</name>
</gene>
<dbReference type="GO" id="GO:0032259">
    <property type="term" value="P:methylation"/>
    <property type="evidence" value="ECO:0007669"/>
    <property type="project" value="UniProtKB-KW"/>
</dbReference>
<dbReference type="SUPFAM" id="SSF53335">
    <property type="entry name" value="S-adenosyl-L-methionine-dependent methyltransferases"/>
    <property type="match status" value="1"/>
</dbReference>
<keyword evidence="6" id="KW-1185">Reference proteome</keyword>
<dbReference type="CDD" id="cd02440">
    <property type="entry name" value="AdoMet_MTases"/>
    <property type="match status" value="1"/>
</dbReference>